<keyword evidence="2" id="KW-1185">Reference proteome</keyword>
<proteinExistence type="predicted"/>
<sequence length="60" mass="6607">MAMYTIGRAVMDETSAGSAKTGYDVDEARDELKLVVGYTIELALRSVAWLARKAARLNEQ</sequence>
<accession>J3NCA1</accession>
<dbReference type="AlphaFoldDB" id="J3NCA1"/>
<reference evidence="1" key="1">
    <citation type="journal article" date="2013" name="Nat. Commun.">
        <title>Whole-genome sequencing of Oryza brachyantha reveals mechanisms underlying Oryza genome evolution.</title>
        <authorList>
            <person name="Chen J."/>
            <person name="Huang Q."/>
            <person name="Gao D."/>
            <person name="Wang J."/>
            <person name="Lang Y."/>
            <person name="Liu T."/>
            <person name="Li B."/>
            <person name="Bai Z."/>
            <person name="Luis Goicoechea J."/>
            <person name="Liang C."/>
            <person name="Chen C."/>
            <person name="Zhang W."/>
            <person name="Sun S."/>
            <person name="Liao Y."/>
            <person name="Zhang X."/>
            <person name="Yang L."/>
            <person name="Song C."/>
            <person name="Wang M."/>
            <person name="Shi J."/>
            <person name="Liu G."/>
            <person name="Liu J."/>
            <person name="Zhou H."/>
            <person name="Zhou W."/>
            <person name="Yu Q."/>
            <person name="An N."/>
            <person name="Chen Y."/>
            <person name="Cai Q."/>
            <person name="Wang B."/>
            <person name="Liu B."/>
            <person name="Min J."/>
            <person name="Huang Y."/>
            <person name="Wu H."/>
            <person name="Li Z."/>
            <person name="Zhang Y."/>
            <person name="Yin Y."/>
            <person name="Song W."/>
            <person name="Jiang J."/>
            <person name="Jackson S.A."/>
            <person name="Wing R.A."/>
            <person name="Wang J."/>
            <person name="Chen M."/>
        </authorList>
    </citation>
    <scope>NUCLEOTIDE SEQUENCE [LARGE SCALE GENOMIC DNA]</scope>
    <source>
        <strain evidence="1">cv. IRGC 101232</strain>
    </source>
</reference>
<dbReference type="HOGENOM" id="CLU_2945393_0_0_1"/>
<dbReference type="Proteomes" id="UP000006038">
    <property type="component" value="Chromosome 12"/>
</dbReference>
<dbReference type="EnsemblPlants" id="OB12G16090.1">
    <property type="protein sequence ID" value="OB12G16090.1"/>
    <property type="gene ID" value="OB12G16090"/>
</dbReference>
<evidence type="ECO:0000313" key="1">
    <source>
        <dbReference type="EnsemblPlants" id="OB12G16090.1"/>
    </source>
</evidence>
<dbReference type="Gramene" id="OB12G16090.1">
    <property type="protein sequence ID" value="OB12G16090.1"/>
    <property type="gene ID" value="OB12G16090"/>
</dbReference>
<protein>
    <submittedName>
        <fullName evidence="1">Uncharacterized protein</fullName>
    </submittedName>
</protein>
<organism evidence="1">
    <name type="scientific">Oryza brachyantha</name>
    <name type="common">malo sina</name>
    <dbReference type="NCBI Taxonomy" id="4533"/>
    <lineage>
        <taxon>Eukaryota</taxon>
        <taxon>Viridiplantae</taxon>
        <taxon>Streptophyta</taxon>
        <taxon>Embryophyta</taxon>
        <taxon>Tracheophyta</taxon>
        <taxon>Spermatophyta</taxon>
        <taxon>Magnoliopsida</taxon>
        <taxon>Liliopsida</taxon>
        <taxon>Poales</taxon>
        <taxon>Poaceae</taxon>
        <taxon>BOP clade</taxon>
        <taxon>Oryzoideae</taxon>
        <taxon>Oryzeae</taxon>
        <taxon>Oryzinae</taxon>
        <taxon>Oryza</taxon>
    </lineage>
</organism>
<name>J3NCA1_ORYBR</name>
<reference evidence="1" key="2">
    <citation type="submission" date="2013-04" db="UniProtKB">
        <authorList>
            <consortium name="EnsemblPlants"/>
        </authorList>
    </citation>
    <scope>IDENTIFICATION</scope>
</reference>
<evidence type="ECO:0000313" key="2">
    <source>
        <dbReference type="Proteomes" id="UP000006038"/>
    </source>
</evidence>